<protein>
    <submittedName>
        <fullName evidence="1">Uncharacterized protein</fullName>
    </submittedName>
</protein>
<name>A0A9D4ZGR8_ADICA</name>
<keyword evidence="2" id="KW-1185">Reference proteome</keyword>
<organism evidence="1 2">
    <name type="scientific">Adiantum capillus-veneris</name>
    <name type="common">Maidenhair fern</name>
    <dbReference type="NCBI Taxonomy" id="13818"/>
    <lineage>
        <taxon>Eukaryota</taxon>
        <taxon>Viridiplantae</taxon>
        <taxon>Streptophyta</taxon>
        <taxon>Embryophyta</taxon>
        <taxon>Tracheophyta</taxon>
        <taxon>Polypodiopsida</taxon>
        <taxon>Polypodiidae</taxon>
        <taxon>Polypodiales</taxon>
        <taxon>Pteridineae</taxon>
        <taxon>Pteridaceae</taxon>
        <taxon>Vittarioideae</taxon>
        <taxon>Adiantum</taxon>
    </lineage>
</organism>
<comment type="caution">
    <text evidence="1">The sequence shown here is derived from an EMBL/GenBank/DDBJ whole genome shotgun (WGS) entry which is preliminary data.</text>
</comment>
<proteinExistence type="predicted"/>
<reference evidence="1" key="1">
    <citation type="submission" date="2021-01" db="EMBL/GenBank/DDBJ databases">
        <title>Adiantum capillus-veneris genome.</title>
        <authorList>
            <person name="Fang Y."/>
            <person name="Liao Q."/>
        </authorList>
    </citation>
    <scope>NUCLEOTIDE SEQUENCE</scope>
    <source>
        <strain evidence="1">H3</strain>
        <tissue evidence="1">Leaf</tissue>
    </source>
</reference>
<accession>A0A9D4ZGR8</accession>
<dbReference type="Proteomes" id="UP000886520">
    <property type="component" value="Chromosome 12"/>
</dbReference>
<sequence length="66" mass="7549">MISPHFITVMMRTEDNVSPIAINRRRFQQTQAAFQLLVEAADLSCLAYNYDRASPRRCSRAPKSTC</sequence>
<dbReference type="EMBL" id="JABFUD020000012">
    <property type="protein sequence ID" value="KAI5072625.1"/>
    <property type="molecule type" value="Genomic_DNA"/>
</dbReference>
<dbReference type="AlphaFoldDB" id="A0A9D4ZGR8"/>
<gene>
    <name evidence="1" type="ORF">GOP47_0012731</name>
</gene>
<evidence type="ECO:0000313" key="1">
    <source>
        <dbReference type="EMBL" id="KAI5072625.1"/>
    </source>
</evidence>
<evidence type="ECO:0000313" key="2">
    <source>
        <dbReference type="Proteomes" id="UP000886520"/>
    </source>
</evidence>